<dbReference type="GO" id="GO:0045324">
    <property type="term" value="P:late endosome to vacuole transport"/>
    <property type="evidence" value="ECO:0007669"/>
    <property type="project" value="TreeGrafter"/>
</dbReference>
<dbReference type="InterPro" id="IPR017907">
    <property type="entry name" value="Znf_RING_CS"/>
</dbReference>
<reference evidence="16" key="1">
    <citation type="submission" date="2018-05" db="EMBL/GenBank/DDBJ databases">
        <title>Draft genome of Mucuna pruriens seed.</title>
        <authorList>
            <person name="Nnadi N.E."/>
            <person name="Vos R."/>
            <person name="Hasami M.H."/>
            <person name="Devisetty U.K."/>
            <person name="Aguiy J.C."/>
        </authorList>
    </citation>
    <scope>NUCLEOTIDE SEQUENCE [LARGE SCALE GENOMIC DNA]</scope>
    <source>
        <strain evidence="16">JCA_2017</strain>
    </source>
</reference>
<dbReference type="OrthoDB" id="264520at2759"/>
<accession>A0A371FYN4</accession>
<dbReference type="InterPro" id="IPR001841">
    <property type="entry name" value="Znf_RING"/>
</dbReference>
<dbReference type="GO" id="GO:0009788">
    <property type="term" value="P:negative regulation of abscisic acid-activated signaling pathway"/>
    <property type="evidence" value="ECO:0007669"/>
    <property type="project" value="TreeGrafter"/>
</dbReference>
<dbReference type="InterPro" id="IPR027370">
    <property type="entry name" value="Znf-RING_euk"/>
</dbReference>
<dbReference type="InterPro" id="IPR044584">
    <property type="entry name" value="KEG"/>
</dbReference>
<dbReference type="EMBL" id="QJKJ01007366">
    <property type="protein sequence ID" value="RDX83426.1"/>
    <property type="molecule type" value="Genomic_DNA"/>
</dbReference>
<dbReference type="GO" id="GO:0016567">
    <property type="term" value="P:protein ubiquitination"/>
    <property type="evidence" value="ECO:0007669"/>
    <property type="project" value="UniProtKB-UniPathway"/>
</dbReference>
<evidence type="ECO:0000256" key="6">
    <source>
        <dbReference type="ARBA" id="ARBA00022723"/>
    </source>
</evidence>
<evidence type="ECO:0000256" key="11">
    <source>
        <dbReference type="ARBA" id="ARBA00023043"/>
    </source>
</evidence>
<dbReference type="Proteomes" id="UP000257109">
    <property type="component" value="Unassembled WGS sequence"/>
</dbReference>
<dbReference type="InterPro" id="IPR013083">
    <property type="entry name" value="Znf_RING/FYVE/PHD"/>
</dbReference>
<feature type="non-terminal residue" evidence="16">
    <location>
        <position position="1"/>
    </location>
</feature>
<evidence type="ECO:0000256" key="7">
    <source>
        <dbReference type="ARBA" id="ARBA00022737"/>
    </source>
</evidence>
<dbReference type="GO" id="GO:0004672">
    <property type="term" value="F:protein kinase activity"/>
    <property type="evidence" value="ECO:0007669"/>
    <property type="project" value="InterPro"/>
</dbReference>
<gene>
    <name evidence="16" type="primary">KEG</name>
    <name evidence="16" type="ORF">CR513_35649</name>
</gene>
<evidence type="ECO:0000256" key="12">
    <source>
        <dbReference type="PROSITE-ProRule" id="PRU00023"/>
    </source>
</evidence>
<keyword evidence="6" id="KW-0479">Metal-binding</keyword>
<dbReference type="PROSITE" id="PS50011">
    <property type="entry name" value="PROTEIN_KINASE_DOM"/>
    <property type="match status" value="1"/>
</dbReference>
<evidence type="ECO:0000256" key="8">
    <source>
        <dbReference type="ARBA" id="ARBA00022771"/>
    </source>
</evidence>
<dbReference type="GO" id="GO:0008270">
    <property type="term" value="F:zinc ion binding"/>
    <property type="evidence" value="ECO:0007669"/>
    <property type="project" value="UniProtKB-KW"/>
</dbReference>
<dbReference type="PROSITE" id="PS00518">
    <property type="entry name" value="ZF_RING_1"/>
    <property type="match status" value="1"/>
</dbReference>
<dbReference type="InterPro" id="IPR002110">
    <property type="entry name" value="Ankyrin_rpt"/>
</dbReference>
<proteinExistence type="predicted"/>
<dbReference type="SMART" id="SM00248">
    <property type="entry name" value="ANK"/>
    <property type="match status" value="9"/>
</dbReference>
<evidence type="ECO:0000256" key="4">
    <source>
        <dbReference type="ARBA" id="ARBA00012483"/>
    </source>
</evidence>
<feature type="repeat" description="ANK" evidence="12">
    <location>
        <begin position="498"/>
        <end position="531"/>
    </location>
</feature>
<comment type="catalytic activity">
    <reaction evidence="1">
        <text>S-ubiquitinyl-[E2 ubiquitin-conjugating enzyme]-L-cysteine + [acceptor protein]-L-lysine = [E2 ubiquitin-conjugating enzyme]-L-cysteine + N(6)-ubiquitinyl-[acceptor protein]-L-lysine.</text>
        <dbReference type="EC" id="2.3.2.27"/>
    </reaction>
</comment>
<feature type="domain" description="Protein kinase" evidence="14">
    <location>
        <begin position="119"/>
        <end position="412"/>
    </location>
</feature>
<dbReference type="FunFam" id="1.25.40.20:FF:000713">
    <property type="entry name" value="E3 ubiquitin-protein ligase KEG"/>
    <property type="match status" value="1"/>
</dbReference>
<dbReference type="PROSITE" id="PS50089">
    <property type="entry name" value="ZF_RING_2"/>
    <property type="match status" value="1"/>
</dbReference>
<evidence type="ECO:0000256" key="2">
    <source>
        <dbReference type="ARBA" id="ARBA00004413"/>
    </source>
</evidence>
<keyword evidence="10" id="KW-0862">Zinc</keyword>
<keyword evidence="9" id="KW-0833">Ubl conjugation pathway</keyword>
<feature type="repeat" description="ANK" evidence="12">
    <location>
        <begin position="713"/>
        <end position="745"/>
    </location>
</feature>
<dbReference type="UniPathway" id="UPA00143"/>
<dbReference type="PANTHER" id="PTHR46960:SF1">
    <property type="entry name" value="E3 UBIQUITIN-PROTEIN LIGASE KEG"/>
    <property type="match status" value="1"/>
</dbReference>
<dbReference type="GO" id="GO:0005524">
    <property type="term" value="F:ATP binding"/>
    <property type="evidence" value="ECO:0007669"/>
    <property type="project" value="InterPro"/>
</dbReference>
<dbReference type="InterPro" id="IPR036770">
    <property type="entry name" value="Ankyrin_rpt-contain_sf"/>
</dbReference>
<dbReference type="GO" id="GO:0005769">
    <property type="term" value="C:early endosome"/>
    <property type="evidence" value="ECO:0007669"/>
    <property type="project" value="TreeGrafter"/>
</dbReference>
<dbReference type="Pfam" id="PF18346">
    <property type="entry name" value="SH3_15"/>
    <property type="match status" value="6"/>
</dbReference>
<dbReference type="Gene3D" id="1.10.510.10">
    <property type="entry name" value="Transferase(Phosphotransferase) domain 1"/>
    <property type="match status" value="1"/>
</dbReference>
<dbReference type="InterPro" id="IPR011009">
    <property type="entry name" value="Kinase-like_dom_sf"/>
</dbReference>
<dbReference type="InterPro" id="IPR000719">
    <property type="entry name" value="Prot_kinase_dom"/>
</dbReference>
<dbReference type="Pfam" id="PF12796">
    <property type="entry name" value="Ank_2"/>
    <property type="match status" value="3"/>
</dbReference>
<dbReference type="GO" id="GO:0006952">
    <property type="term" value="P:defense response"/>
    <property type="evidence" value="ECO:0007669"/>
    <property type="project" value="InterPro"/>
</dbReference>
<evidence type="ECO:0000256" key="3">
    <source>
        <dbReference type="ARBA" id="ARBA00004906"/>
    </source>
</evidence>
<dbReference type="Gene3D" id="1.25.40.20">
    <property type="entry name" value="Ankyrin repeat-containing domain"/>
    <property type="match status" value="3"/>
</dbReference>
<evidence type="ECO:0000259" key="15">
    <source>
        <dbReference type="PROSITE" id="PS50089"/>
    </source>
</evidence>
<evidence type="ECO:0000256" key="9">
    <source>
        <dbReference type="ARBA" id="ARBA00022786"/>
    </source>
</evidence>
<dbReference type="Gene3D" id="3.30.40.10">
    <property type="entry name" value="Zinc/RING finger domain, C3HC4 (zinc finger)"/>
    <property type="match status" value="1"/>
</dbReference>
<dbReference type="EC" id="2.3.2.27" evidence="4"/>
<name>A0A371FYN4_MUCPR</name>
<evidence type="ECO:0000256" key="10">
    <source>
        <dbReference type="ARBA" id="ARBA00022833"/>
    </source>
</evidence>
<dbReference type="SUPFAM" id="SSF48403">
    <property type="entry name" value="Ankyrin repeat"/>
    <property type="match status" value="1"/>
</dbReference>
<keyword evidence="11 12" id="KW-0040">ANK repeat</keyword>
<comment type="subcellular location">
    <subcellularLocation>
        <location evidence="2">Cell membrane</location>
        <topology evidence="2">Peripheral membrane protein</topology>
        <orientation evidence="2">Cytoplasmic side</orientation>
    </subcellularLocation>
</comment>
<comment type="pathway">
    <text evidence="3">Protein modification; protein ubiquitination.</text>
</comment>
<feature type="repeat" description="ANK" evidence="12">
    <location>
        <begin position="746"/>
        <end position="778"/>
    </location>
</feature>
<dbReference type="GO" id="GO:0061630">
    <property type="term" value="F:ubiquitin protein ligase activity"/>
    <property type="evidence" value="ECO:0007669"/>
    <property type="project" value="UniProtKB-EC"/>
</dbReference>
<dbReference type="GO" id="GO:0009738">
    <property type="term" value="P:abscisic acid-activated signaling pathway"/>
    <property type="evidence" value="ECO:0007669"/>
    <property type="project" value="InterPro"/>
</dbReference>
<dbReference type="SMART" id="SM00184">
    <property type="entry name" value="RING"/>
    <property type="match status" value="1"/>
</dbReference>
<dbReference type="PROSITE" id="PS50088">
    <property type="entry name" value="ANK_REPEAT"/>
    <property type="match status" value="4"/>
</dbReference>
<dbReference type="Pfam" id="PF00069">
    <property type="entry name" value="Pkinase"/>
    <property type="match status" value="1"/>
</dbReference>
<evidence type="ECO:0000259" key="14">
    <source>
        <dbReference type="PROSITE" id="PS50011"/>
    </source>
</evidence>
<keyword evidence="8 13" id="KW-0863">Zinc-finger</keyword>
<dbReference type="PANTHER" id="PTHR46960">
    <property type="entry name" value="E3 UBIQUITIN-PROTEIN LIGASE KEG"/>
    <property type="match status" value="1"/>
</dbReference>
<evidence type="ECO:0000313" key="17">
    <source>
        <dbReference type="Proteomes" id="UP000257109"/>
    </source>
</evidence>
<feature type="domain" description="RING-type" evidence="15">
    <location>
        <begin position="8"/>
        <end position="54"/>
    </location>
</feature>
<dbReference type="SUPFAM" id="SSF56112">
    <property type="entry name" value="Protein kinase-like (PK-like)"/>
    <property type="match status" value="1"/>
</dbReference>
<dbReference type="GO" id="GO:0005886">
    <property type="term" value="C:plasma membrane"/>
    <property type="evidence" value="ECO:0007669"/>
    <property type="project" value="UniProtKB-SubCell"/>
</dbReference>
<dbReference type="PROSITE" id="PS50297">
    <property type="entry name" value="ANK_REP_REGION"/>
    <property type="match status" value="3"/>
</dbReference>
<dbReference type="PRINTS" id="PR01415">
    <property type="entry name" value="ANKYRIN"/>
</dbReference>
<dbReference type="Pfam" id="PF13445">
    <property type="entry name" value="zf-RING_UBOX"/>
    <property type="match status" value="1"/>
</dbReference>
<dbReference type="InterPro" id="IPR040847">
    <property type="entry name" value="SH3_15"/>
</dbReference>
<dbReference type="SUPFAM" id="SSF57850">
    <property type="entry name" value="RING/U-box"/>
    <property type="match status" value="1"/>
</dbReference>
<sequence length="1692" mass="187807">MKTKVPCCSVCQTRYDEEQRVPLLLQCGHGFCRDCLSRMFSASTDTALTCPRCRHVSPVGNSVNALPKNFSVLALLRAPSSSAVRSVLDFDFDCTDDEEEEEEEEDRDDGVSRRSCGGLRLVRRIGGRAGVETWTAVNGGGRKVAVKKVEAVEEVEWVMEKLELLRRGSMWCRNVCAFHGAIRMGDDLWLVMDRCYGSIQSEMQLNEGRLTLEQVLRYGADIARGIAELHAAGIVCMNIKPSNFLLDSNGHAVISDYGLAAILKKHSCWKAQPQCDSSKTHSCMECTMLSPHYTAPEAWREPVKKSLNLFWDDAIGISAESDAWSFGCTLVEMCTGSVPYNFILEILCLCSWAGLSSEEIYQAVVKAKKLPPQYASVVGGGIPSDLWRMIGACLQFKPSKRPSFNAILAIFLRHLQGIPRSLPASPEKQDLDFVKSSSTNVMELSLLPELEVSRQNPFHLHQCVSEGDVGGVRDLLVKAASDYGSNYLSSLLEAQNADGQTALHLACRRGSAELVEAILEYEEANVDVLDKDGDPPLIYALAAGSPECVHSLIKRSANVRSQLRDGFGPSVAHVCAYHGQPDCMQELLLAGADPNAVDDEGESVLHRAVANKSTDCALVILESGGSRSMAILNSKNMTPLHLCVATWNVAVVKRWVEVATSEEIAESIDIPSPMGTALCMAAASKKDHEREGRELVQILLTAGADPYAQDSQRGWTALHTAVITDDVELVKVILAAGVDVNIRNVHNSIPLHIAFARGAKSCVELLLSTGADCNLQDDDGNTAFHIAADTAKMIRENLDWLIVMLGNPNADVLVRNHRQEVPTMVDRVMFYYSGKTLRDILEVLPREWISEDLMEALMKKGVCLSPTIFEVGDWVKFRKTSITPTNGWEGDRQKQVGFVQKVSDRDNLIVSFCSGEYSVLAKEVVKVIPLDRGQHVQLKEDVKEPRFGWPGQSRDSIGTVLCVDDDGIIRVGFHGQSRGWKADPGEMERVEEFKVGDWVRIRSFLTSTKYGLGSVIPGSIGIVYCIRPDSSLLIELSYLPTPWHCEPEEVEHVVPFRTGDRVCVKRSVAEPRYAWGGETHHSVGKIREIESDGLLIIDIPNRPVPWQADPSDMEKVEDFKVVGDWVRVKASVSAPRYGWEDVTRNSIGVIHSLEEDGDMGIAFCFMNKLFPCSVTDVEKVPHFEMGQEVRVMPSVNQPRLGWSNESPSTVGKIARIDLDGALNVRVPGRQSLWKVSPGDVEQLPGFEVGDWVRPKPNLGIRSSNDLNGVRSIAVVHSVQDSGYLELACCFRKLKSMTHYTEVEKVPCFKIGQYVRFRTGLVEPRWGWRGAQPESRGVLTNIHADGEVKVALFGLSRLWRGDPADLEIEQMFEVGEWVRLKDDANDWNSIGPGSVGVVQGIEYEGEECNRSTYVAFCGEQEKWEGPSSHLERVHKLLVQQKVRVKLNVKQPRFGWSGHTHASIGTIEAIDADGKLRIHTPVGSRAWMLDPSEVEVVEQKGLSVGDWVKVKASVSTPTHQWGEVTHSSIGVVHRMEDEDLWVAFCFMERLWICKAWEIEQVRPFKVGDNVRIKNGLVTPRWGWGMETHASKGRVVGVDANGKVRIKFQWREGRPWVGDPADVVLDENLCPTHPFGRLTYNKAAEESREEQELQEQNTNCKSKNESKATTLDAPMGSWLKGKTNETIIGLNEGNN</sequence>
<dbReference type="STRING" id="157652.A0A371FYN4"/>
<evidence type="ECO:0000256" key="5">
    <source>
        <dbReference type="ARBA" id="ARBA00022679"/>
    </source>
</evidence>
<feature type="repeat" description="ANK" evidence="12">
    <location>
        <begin position="567"/>
        <end position="599"/>
    </location>
</feature>
<keyword evidence="17" id="KW-1185">Reference proteome</keyword>
<comment type="caution">
    <text evidence="16">The sequence shown here is derived from an EMBL/GenBank/DDBJ whole genome shotgun (WGS) entry which is preliminary data.</text>
</comment>
<evidence type="ECO:0000256" key="13">
    <source>
        <dbReference type="PROSITE-ProRule" id="PRU00175"/>
    </source>
</evidence>
<protein>
    <recommendedName>
        <fullName evidence="4">RING-type E3 ubiquitin transferase</fullName>
        <ecNumber evidence="4">2.3.2.27</ecNumber>
    </recommendedName>
</protein>
<evidence type="ECO:0000256" key="1">
    <source>
        <dbReference type="ARBA" id="ARBA00000900"/>
    </source>
</evidence>
<organism evidence="16 17">
    <name type="scientific">Mucuna pruriens</name>
    <name type="common">Velvet bean</name>
    <name type="synonym">Dolichos pruriens</name>
    <dbReference type="NCBI Taxonomy" id="157652"/>
    <lineage>
        <taxon>Eukaryota</taxon>
        <taxon>Viridiplantae</taxon>
        <taxon>Streptophyta</taxon>
        <taxon>Embryophyta</taxon>
        <taxon>Tracheophyta</taxon>
        <taxon>Spermatophyta</taxon>
        <taxon>Magnoliopsida</taxon>
        <taxon>eudicotyledons</taxon>
        <taxon>Gunneridae</taxon>
        <taxon>Pentapetalae</taxon>
        <taxon>rosids</taxon>
        <taxon>fabids</taxon>
        <taxon>Fabales</taxon>
        <taxon>Fabaceae</taxon>
        <taxon>Papilionoideae</taxon>
        <taxon>50 kb inversion clade</taxon>
        <taxon>NPAAA clade</taxon>
        <taxon>indigoferoid/millettioid clade</taxon>
        <taxon>Phaseoleae</taxon>
        <taxon>Mucuna</taxon>
    </lineage>
</organism>
<keyword evidence="5" id="KW-0808">Transferase</keyword>
<keyword evidence="7" id="KW-0677">Repeat</keyword>
<dbReference type="GO" id="GO:0005802">
    <property type="term" value="C:trans-Golgi network"/>
    <property type="evidence" value="ECO:0007669"/>
    <property type="project" value="TreeGrafter"/>
</dbReference>
<dbReference type="CDD" id="cd23140">
    <property type="entry name" value="RING-HC_KEG-like"/>
    <property type="match status" value="1"/>
</dbReference>
<evidence type="ECO:0000313" key="16">
    <source>
        <dbReference type="EMBL" id="RDX83426.1"/>
    </source>
</evidence>